<evidence type="ECO:0008006" key="3">
    <source>
        <dbReference type="Google" id="ProtNLM"/>
    </source>
</evidence>
<sequence length="338" mass="37804">MSSEAVSVTLEELTKGLDFDTLNKAFGPDSLGIIIVKDLPEHFKALRHKVLQSISVLANLPQDELKKLELPESMWLTGWSCGKEVLSKTGEPDFNKGSYYVNCAFYKNDQLEGPEAALVEKFKDFKTYVLPNVWPADTIAGLETFKADAKQLINLIISTAEKVAKNCDHYISMHNEKYEKNFLQRIIRESTCTKARLLHYFPNSGESKGNNDDWCGEHLDHSCLTGLTSALFLEESNGTTTALPKLPDPEAGLYIKNRHGEVQKVNIPKDCLAFQSGQALQEISKGFFKAVPHYVQGTSLPRIARNTLAVFCQPDLDEMVNDTENFAQFAQRIVSGNH</sequence>
<dbReference type="SUPFAM" id="SSF51197">
    <property type="entry name" value="Clavaminate synthase-like"/>
    <property type="match status" value="1"/>
</dbReference>
<protein>
    <recommendedName>
        <fullName evidence="3">Clavaminate synthase-like protein</fullName>
    </recommendedName>
</protein>
<comment type="caution">
    <text evidence="1">The sequence shown here is derived from an EMBL/GenBank/DDBJ whole genome shotgun (WGS) entry which is preliminary data.</text>
</comment>
<dbReference type="VEuPathDB" id="FungiDB:CJJ09_001819"/>
<gene>
    <name evidence="1" type="ORF">QG37_05357</name>
</gene>
<organism evidence="1 2">
    <name type="scientific">Candidozyma auris</name>
    <name type="common">Yeast</name>
    <name type="synonym">Candida auris</name>
    <dbReference type="NCBI Taxonomy" id="498019"/>
    <lineage>
        <taxon>Eukaryota</taxon>
        <taxon>Fungi</taxon>
        <taxon>Dikarya</taxon>
        <taxon>Ascomycota</taxon>
        <taxon>Saccharomycotina</taxon>
        <taxon>Pichiomycetes</taxon>
        <taxon>Metschnikowiaceae</taxon>
        <taxon>Candidozyma</taxon>
    </lineage>
</organism>
<dbReference type="VEuPathDB" id="FungiDB:CJI97_001653"/>
<dbReference type="VEuPathDB" id="FungiDB:CJI96_0000122"/>
<proteinExistence type="predicted"/>
<dbReference type="Gene3D" id="2.60.120.330">
    <property type="entry name" value="B-lactam Antibiotic, Isopenicillin N Synthase, Chain"/>
    <property type="match status" value="1"/>
</dbReference>
<accession>A0A0L0NUL6</accession>
<dbReference type="AlphaFoldDB" id="A0A0L0NUL6"/>
<dbReference type="PANTHER" id="PTHR48420:SF1">
    <property type="entry name" value="NON-HAEM DIOXYGENASE N-TERMINAL DOMAIN-CONTAINING PROTEIN"/>
    <property type="match status" value="1"/>
</dbReference>
<dbReference type="VEuPathDB" id="FungiDB:QG37_05357"/>
<name>A0A0L0NUL6_CANAR</name>
<dbReference type="EMBL" id="LGST01000039">
    <property type="protein sequence ID" value="KND97866.1"/>
    <property type="molecule type" value="Genomic_DNA"/>
</dbReference>
<dbReference type="Proteomes" id="UP000037122">
    <property type="component" value="Unassembled WGS sequence"/>
</dbReference>
<dbReference type="VEuPathDB" id="FungiDB:CJJ07_000046"/>
<evidence type="ECO:0000313" key="1">
    <source>
        <dbReference type="EMBL" id="KND97866.1"/>
    </source>
</evidence>
<evidence type="ECO:0000313" key="2">
    <source>
        <dbReference type="Proteomes" id="UP000037122"/>
    </source>
</evidence>
<reference evidence="2" key="1">
    <citation type="journal article" date="2015" name="BMC Genomics">
        <title>Draft genome of a commonly misdiagnosed multidrug resistant pathogen Candida auris.</title>
        <authorList>
            <person name="Chatterjee S."/>
            <person name="Alampalli S.V."/>
            <person name="Nageshan R.K."/>
            <person name="Chettiar S.T."/>
            <person name="Joshi S."/>
            <person name="Tatu U.S."/>
        </authorList>
    </citation>
    <scope>NUCLEOTIDE SEQUENCE [LARGE SCALE GENOMIC DNA]</scope>
    <source>
        <strain evidence="2">6684</strain>
    </source>
</reference>
<dbReference type="VEuPathDB" id="FungiDB:B9J08_001657"/>
<dbReference type="PANTHER" id="PTHR48420">
    <property type="entry name" value="NON-HAEM DIOXYGENASE N-TERMINAL DOMAIN-CONTAINING PROTEIN"/>
    <property type="match status" value="1"/>
</dbReference>
<dbReference type="InterPro" id="IPR027443">
    <property type="entry name" value="IPNS-like_sf"/>
</dbReference>